<comment type="caution">
    <text evidence="1">The sequence shown here is derived from an EMBL/GenBank/DDBJ whole genome shotgun (WGS) entry which is preliminary data.</text>
</comment>
<reference evidence="1 2" key="1">
    <citation type="submission" date="2018-06" db="EMBL/GenBank/DDBJ databases">
        <title>Extensive metabolic versatility and redundancy in microbially diverse, dynamic hydrothermal sediments.</title>
        <authorList>
            <person name="Dombrowski N."/>
            <person name="Teske A."/>
            <person name="Baker B.J."/>
        </authorList>
    </citation>
    <scope>NUCLEOTIDE SEQUENCE [LARGE SCALE GENOMIC DNA]</scope>
    <source>
        <strain evidence="1">B36_G15</strain>
    </source>
</reference>
<name>A0A660SFX3_UNCW3</name>
<dbReference type="Proteomes" id="UP000268469">
    <property type="component" value="Unassembled WGS sequence"/>
</dbReference>
<evidence type="ECO:0000313" key="1">
    <source>
        <dbReference type="EMBL" id="RKX69698.1"/>
    </source>
</evidence>
<organism evidence="1 2">
    <name type="scientific">candidate division WOR-3 bacterium</name>
    <dbReference type="NCBI Taxonomy" id="2052148"/>
    <lineage>
        <taxon>Bacteria</taxon>
        <taxon>Bacteria division WOR-3</taxon>
    </lineage>
</organism>
<dbReference type="EMBL" id="QNBE01000070">
    <property type="protein sequence ID" value="RKX69698.1"/>
    <property type="molecule type" value="Genomic_DNA"/>
</dbReference>
<evidence type="ECO:0000313" key="2">
    <source>
        <dbReference type="Proteomes" id="UP000268469"/>
    </source>
</evidence>
<sequence length="189" mass="21407">MAIVAIVISCGAPKEREPAAKSAKFDPYAKLTEGEISRFIKAFPIFIEEAKKHGKALEKWESKKNPLAFAGAYGEFMGRFKALDATVRAKTGVGVEDVIATYIKTVITFGMLEAKKGMETYDQAISSIEEQLKNPNLPEERRETLTEQLKLYQEIKANIDTMMQKIPPENFELVKKYREKLKEVLEQID</sequence>
<gene>
    <name evidence="1" type="ORF">DRP53_07405</name>
</gene>
<accession>A0A660SFX3</accession>
<proteinExistence type="predicted"/>
<protein>
    <submittedName>
        <fullName evidence="1">Uncharacterized protein</fullName>
    </submittedName>
</protein>
<dbReference type="AlphaFoldDB" id="A0A660SFX3"/>